<gene>
    <name evidence="3" type="ORF">QO002_002755</name>
</gene>
<protein>
    <recommendedName>
        <fullName evidence="2">Kazal-like domain-containing protein</fullName>
    </recommendedName>
</protein>
<feature type="signal peptide" evidence="1">
    <location>
        <begin position="1"/>
        <end position="21"/>
    </location>
</feature>
<name>A0ABU0BUV1_9HYPH</name>
<dbReference type="PROSITE" id="PS51465">
    <property type="entry name" value="KAZAL_2"/>
    <property type="match status" value="1"/>
</dbReference>
<keyword evidence="1" id="KW-0732">Signal</keyword>
<dbReference type="PANTHER" id="PTHR21131:SF0">
    <property type="entry name" value="GEO10195P1-RELATED"/>
    <property type="match status" value="1"/>
</dbReference>
<dbReference type="PROSITE" id="PS51257">
    <property type="entry name" value="PROKAR_LIPOPROTEIN"/>
    <property type="match status" value="1"/>
</dbReference>
<organism evidence="3 4">
    <name type="scientific">Pararhizobium capsulatum DSM 1112</name>
    <dbReference type="NCBI Taxonomy" id="1121113"/>
    <lineage>
        <taxon>Bacteria</taxon>
        <taxon>Pseudomonadati</taxon>
        <taxon>Pseudomonadota</taxon>
        <taxon>Alphaproteobacteria</taxon>
        <taxon>Hyphomicrobiales</taxon>
        <taxon>Rhizobiaceae</taxon>
        <taxon>Rhizobium/Agrobacterium group</taxon>
        <taxon>Pararhizobium</taxon>
    </lineage>
</organism>
<proteinExistence type="predicted"/>
<keyword evidence="4" id="KW-1185">Reference proteome</keyword>
<dbReference type="InterPro" id="IPR002350">
    <property type="entry name" value="Kazal_dom"/>
</dbReference>
<dbReference type="Proteomes" id="UP001230207">
    <property type="component" value="Unassembled WGS sequence"/>
</dbReference>
<dbReference type="InterPro" id="IPR036058">
    <property type="entry name" value="Kazal_dom_sf"/>
</dbReference>
<comment type="caution">
    <text evidence="3">The sequence shown here is derived from an EMBL/GenBank/DDBJ whole genome shotgun (WGS) entry which is preliminary data.</text>
</comment>
<dbReference type="Pfam" id="PF00050">
    <property type="entry name" value="Kazal_1"/>
    <property type="match status" value="1"/>
</dbReference>
<sequence>MAHFTLRTARIIAALALSVLAGCTVEEYPGPRPEPMPRPPQMCTMEYAPVCGVRGRQRETFSNSCQARARGFDVIGRGECRDEGRPERPDDRPQICTREYNPVCARRGNRTQTFSNSCMAESDGFRVIGRGECRSNERPGGDIGMPGERPESRPGVCTREYAPVCGRRGNRTQTFPNSCMADAEGFRVIDNNACR</sequence>
<dbReference type="Gene3D" id="3.30.60.30">
    <property type="match status" value="3"/>
</dbReference>
<dbReference type="PANTHER" id="PTHR21131">
    <property type="entry name" value="SERINE-TYPE ENDOPEPTIDASE INHIBITOR"/>
    <property type="match status" value="1"/>
</dbReference>
<evidence type="ECO:0000256" key="1">
    <source>
        <dbReference type="SAM" id="SignalP"/>
    </source>
</evidence>
<evidence type="ECO:0000259" key="2">
    <source>
        <dbReference type="PROSITE" id="PS51465"/>
    </source>
</evidence>
<accession>A0ABU0BUV1</accession>
<feature type="domain" description="Kazal-like" evidence="2">
    <location>
        <begin position="84"/>
        <end position="135"/>
    </location>
</feature>
<dbReference type="InterPro" id="IPR053265">
    <property type="entry name" value="Serpin"/>
</dbReference>
<feature type="chain" id="PRO_5045134377" description="Kazal-like domain-containing protein" evidence="1">
    <location>
        <begin position="22"/>
        <end position="195"/>
    </location>
</feature>
<reference evidence="3 4" key="1">
    <citation type="submission" date="2023-07" db="EMBL/GenBank/DDBJ databases">
        <title>Genomic Encyclopedia of Type Strains, Phase IV (KMG-IV): sequencing the most valuable type-strain genomes for metagenomic binning, comparative biology and taxonomic classification.</title>
        <authorList>
            <person name="Goeker M."/>
        </authorList>
    </citation>
    <scope>NUCLEOTIDE SEQUENCE [LARGE SCALE GENOMIC DNA]</scope>
    <source>
        <strain evidence="3 4">DSM 1112</strain>
    </source>
</reference>
<dbReference type="SMART" id="SM00280">
    <property type="entry name" value="KAZAL"/>
    <property type="match status" value="3"/>
</dbReference>
<dbReference type="EMBL" id="JAUSVF010000001">
    <property type="protein sequence ID" value="MDQ0320617.1"/>
    <property type="molecule type" value="Genomic_DNA"/>
</dbReference>
<dbReference type="SUPFAM" id="SSF100895">
    <property type="entry name" value="Kazal-type serine protease inhibitors"/>
    <property type="match status" value="3"/>
</dbReference>
<evidence type="ECO:0000313" key="3">
    <source>
        <dbReference type="EMBL" id="MDQ0320617.1"/>
    </source>
</evidence>
<evidence type="ECO:0000313" key="4">
    <source>
        <dbReference type="Proteomes" id="UP001230207"/>
    </source>
</evidence>
<dbReference type="Pfam" id="PF07648">
    <property type="entry name" value="Kazal_2"/>
    <property type="match status" value="2"/>
</dbReference>